<dbReference type="AlphaFoldDB" id="A0A5J9WG19"/>
<keyword evidence="1" id="KW-0723">Serine/threonine-protein kinase</keyword>
<proteinExistence type="predicted"/>
<dbReference type="GO" id="GO:0009506">
    <property type="term" value="C:plasmodesma"/>
    <property type="evidence" value="ECO:0007669"/>
    <property type="project" value="TreeGrafter"/>
</dbReference>
<protein>
    <recommendedName>
        <fullName evidence="8">Protein kinase domain-containing protein</fullName>
    </recommendedName>
</protein>
<dbReference type="GO" id="GO:0005886">
    <property type="term" value="C:plasma membrane"/>
    <property type="evidence" value="ECO:0007669"/>
    <property type="project" value="TreeGrafter"/>
</dbReference>
<evidence type="ECO:0000313" key="10">
    <source>
        <dbReference type="Proteomes" id="UP000324897"/>
    </source>
</evidence>
<evidence type="ECO:0000256" key="5">
    <source>
        <dbReference type="ARBA" id="ARBA00022840"/>
    </source>
</evidence>
<keyword evidence="10" id="KW-1185">Reference proteome</keyword>
<dbReference type="PANTHER" id="PTHR27003">
    <property type="entry name" value="OS07G0166700 PROTEIN"/>
    <property type="match status" value="1"/>
</dbReference>
<evidence type="ECO:0000256" key="1">
    <source>
        <dbReference type="ARBA" id="ARBA00022527"/>
    </source>
</evidence>
<dbReference type="FunFam" id="3.30.200.20:FF:000039">
    <property type="entry name" value="receptor-like protein kinase FERONIA"/>
    <property type="match status" value="1"/>
</dbReference>
<feature type="domain" description="Protein kinase" evidence="8">
    <location>
        <begin position="41"/>
        <end position="318"/>
    </location>
</feature>
<dbReference type="InterPro" id="IPR045272">
    <property type="entry name" value="ANXUR1/2-like"/>
</dbReference>
<dbReference type="InterPro" id="IPR008271">
    <property type="entry name" value="Ser/Thr_kinase_AS"/>
</dbReference>
<evidence type="ECO:0000256" key="2">
    <source>
        <dbReference type="ARBA" id="ARBA00022679"/>
    </source>
</evidence>
<keyword evidence="2" id="KW-0808">Transferase</keyword>
<evidence type="ECO:0000313" key="9">
    <source>
        <dbReference type="EMBL" id="TVU46797.1"/>
    </source>
</evidence>
<gene>
    <name evidence="9" type="ORF">EJB05_06360</name>
</gene>
<dbReference type="OrthoDB" id="668663at2759"/>
<dbReference type="GO" id="GO:0004714">
    <property type="term" value="F:transmembrane receptor protein tyrosine kinase activity"/>
    <property type="evidence" value="ECO:0007669"/>
    <property type="project" value="InterPro"/>
</dbReference>
<dbReference type="PROSITE" id="PS50011">
    <property type="entry name" value="PROTEIN_KINASE_DOM"/>
    <property type="match status" value="2"/>
</dbReference>
<dbReference type="SMART" id="SM00220">
    <property type="entry name" value="S_TKc"/>
    <property type="match status" value="1"/>
</dbReference>
<dbReference type="Gramene" id="TVU46797">
    <property type="protein sequence ID" value="TVU46797"/>
    <property type="gene ID" value="EJB05_06360"/>
</dbReference>
<dbReference type="GO" id="GO:0004674">
    <property type="term" value="F:protein serine/threonine kinase activity"/>
    <property type="evidence" value="ECO:0007669"/>
    <property type="project" value="UniProtKB-KW"/>
</dbReference>
<keyword evidence="3 6" id="KW-0547">Nucleotide-binding</keyword>
<evidence type="ECO:0000256" key="7">
    <source>
        <dbReference type="SAM" id="MobiDB-lite"/>
    </source>
</evidence>
<feature type="domain" description="Protein kinase" evidence="8">
    <location>
        <begin position="400"/>
        <end position="611"/>
    </location>
</feature>
<dbReference type="SUPFAM" id="SSF56112">
    <property type="entry name" value="Protein kinase-like (PK-like)"/>
    <property type="match status" value="2"/>
</dbReference>
<feature type="compositionally biased region" description="Low complexity" evidence="7">
    <location>
        <begin position="257"/>
        <end position="273"/>
    </location>
</feature>
<dbReference type="EMBL" id="RWGY01000004">
    <property type="protein sequence ID" value="TVU46797.1"/>
    <property type="molecule type" value="Genomic_DNA"/>
</dbReference>
<feature type="binding site" evidence="6">
    <location>
        <position position="69"/>
    </location>
    <ligand>
        <name>ATP</name>
        <dbReference type="ChEBI" id="CHEBI:30616"/>
    </ligand>
</feature>
<evidence type="ECO:0000256" key="6">
    <source>
        <dbReference type="PROSITE-ProRule" id="PRU10141"/>
    </source>
</evidence>
<dbReference type="InterPro" id="IPR001245">
    <property type="entry name" value="Ser-Thr/Tyr_kinase_cat_dom"/>
</dbReference>
<sequence>MNRPDCKVMKLIQRTHRSKLIVHNNYSIKCFTKDEIEQITKNYRTIIGKGSFGDVYEGVLEDQSIVAVKRFIHNVKEDLAIELTVHREINHKNVVKLIGYCVDENALTVVTEYVSNGNLSDILHNDNTPIPLEIRLRIATECAEALAYMHSQMYTQVIHGDIKPANILLDGRYNAKISDFGISRLVSREKTIYTQHVIGSIGYMDPLFARDGRLTVKSDVYSFGVVLLELFTRKKATTENEGVNTLLPASLMLLPEPTASPTPVTSSPASPAEDLGAPPAPGVTSSPAAGVTSSPAAASRMARAPARSGGAAAPSPAAASGAGGPSCPAAAAGMGDLRRRGTSAATAASGAWGTSAAAACFSRERRELGRGILGRGKQDKALVGVWKGRDPLQVVLRRRLQPNNFDWSFTFGTVYHGKIKIDGRATEVAIKRHQQCSMDSAHEFHTEIEIMSKLRHNHLVPLIGYCNERDEMILVYEYMAHRGLREHLYMTEKPSVTWKQRLEICIDAARGLHYLHKLEIVYHNLKTTDILLDKGWIAKITDLCLSKTGPPTDVIDPYLKGKINGQCLYKFAETAEKCVADRGIDRPSLGDVLSDLECALELQERAGLIES</sequence>
<dbReference type="Gene3D" id="3.30.200.20">
    <property type="entry name" value="Phosphorylase Kinase, domain 1"/>
    <property type="match status" value="2"/>
</dbReference>
<dbReference type="InterPro" id="IPR011009">
    <property type="entry name" value="Kinase-like_dom_sf"/>
</dbReference>
<evidence type="ECO:0000259" key="8">
    <source>
        <dbReference type="PROSITE" id="PS50011"/>
    </source>
</evidence>
<organism evidence="9 10">
    <name type="scientific">Eragrostis curvula</name>
    <name type="common">weeping love grass</name>
    <dbReference type="NCBI Taxonomy" id="38414"/>
    <lineage>
        <taxon>Eukaryota</taxon>
        <taxon>Viridiplantae</taxon>
        <taxon>Streptophyta</taxon>
        <taxon>Embryophyta</taxon>
        <taxon>Tracheophyta</taxon>
        <taxon>Spermatophyta</taxon>
        <taxon>Magnoliopsida</taxon>
        <taxon>Liliopsida</taxon>
        <taxon>Poales</taxon>
        <taxon>Poaceae</taxon>
        <taxon>PACMAD clade</taxon>
        <taxon>Chloridoideae</taxon>
        <taxon>Eragrostideae</taxon>
        <taxon>Eragrostidinae</taxon>
        <taxon>Eragrostis</taxon>
    </lineage>
</organism>
<dbReference type="GO" id="GO:0005524">
    <property type="term" value="F:ATP binding"/>
    <property type="evidence" value="ECO:0007669"/>
    <property type="project" value="UniProtKB-UniRule"/>
</dbReference>
<comment type="caution">
    <text evidence="9">The sequence shown here is derived from an EMBL/GenBank/DDBJ whole genome shotgun (WGS) entry which is preliminary data.</text>
</comment>
<keyword evidence="4" id="KW-0418">Kinase</keyword>
<dbReference type="PROSITE" id="PS00108">
    <property type="entry name" value="PROTEIN_KINASE_ST"/>
    <property type="match status" value="1"/>
</dbReference>
<evidence type="ECO:0000256" key="4">
    <source>
        <dbReference type="ARBA" id="ARBA00022777"/>
    </source>
</evidence>
<dbReference type="Gene3D" id="1.10.510.10">
    <property type="entry name" value="Transferase(Phosphotransferase) domain 1"/>
    <property type="match status" value="2"/>
</dbReference>
<dbReference type="Pfam" id="PF00069">
    <property type="entry name" value="Pkinase"/>
    <property type="match status" value="1"/>
</dbReference>
<dbReference type="InterPro" id="IPR000719">
    <property type="entry name" value="Prot_kinase_dom"/>
</dbReference>
<accession>A0A5J9WG19</accession>
<dbReference type="Pfam" id="PF07714">
    <property type="entry name" value="PK_Tyr_Ser-Thr"/>
    <property type="match status" value="1"/>
</dbReference>
<dbReference type="InterPro" id="IPR017441">
    <property type="entry name" value="Protein_kinase_ATP_BS"/>
</dbReference>
<keyword evidence="5 6" id="KW-0067">ATP-binding</keyword>
<name>A0A5J9WG19_9POAL</name>
<reference evidence="9 10" key="1">
    <citation type="journal article" date="2019" name="Sci. Rep.">
        <title>A high-quality genome of Eragrostis curvula grass provides insights into Poaceae evolution and supports new strategies to enhance forage quality.</title>
        <authorList>
            <person name="Carballo J."/>
            <person name="Santos B.A.C.M."/>
            <person name="Zappacosta D."/>
            <person name="Garbus I."/>
            <person name="Selva J.P."/>
            <person name="Gallo C.A."/>
            <person name="Diaz A."/>
            <person name="Albertini E."/>
            <person name="Caccamo M."/>
            <person name="Echenique V."/>
        </authorList>
    </citation>
    <scope>NUCLEOTIDE SEQUENCE [LARGE SCALE GENOMIC DNA]</scope>
    <source>
        <strain evidence="10">cv. Victoria</strain>
        <tissue evidence="9">Leaf</tissue>
    </source>
</reference>
<feature type="compositionally biased region" description="Low complexity" evidence="7">
    <location>
        <begin position="293"/>
        <end position="327"/>
    </location>
</feature>
<dbReference type="Proteomes" id="UP000324897">
    <property type="component" value="Chromosome 5"/>
</dbReference>
<feature type="region of interest" description="Disordered" evidence="7">
    <location>
        <begin position="257"/>
        <end position="327"/>
    </location>
</feature>
<feature type="non-terminal residue" evidence="9">
    <location>
        <position position="1"/>
    </location>
</feature>
<evidence type="ECO:0000256" key="3">
    <source>
        <dbReference type="ARBA" id="ARBA00022741"/>
    </source>
</evidence>
<dbReference type="PANTHER" id="PTHR27003:SF310">
    <property type="entry name" value="RECEPTOR-LIKE PROTEIN KINASE FERONIA"/>
    <property type="match status" value="1"/>
</dbReference>
<dbReference type="PROSITE" id="PS00107">
    <property type="entry name" value="PROTEIN_KINASE_ATP"/>
    <property type="match status" value="1"/>
</dbReference>